<reference evidence="1 2" key="1">
    <citation type="submission" date="2019-06" db="EMBL/GenBank/DDBJ databases">
        <title>Whole genome shotgun sequence of Nitrobacter winogradskyi NBRC 14297.</title>
        <authorList>
            <person name="Hosoyama A."/>
            <person name="Uohara A."/>
            <person name="Ohji S."/>
            <person name="Ichikawa N."/>
        </authorList>
    </citation>
    <scope>NUCLEOTIDE SEQUENCE [LARGE SCALE GENOMIC DNA]</scope>
    <source>
        <strain evidence="1 2">NBRC 14297</strain>
    </source>
</reference>
<dbReference type="Proteomes" id="UP000318825">
    <property type="component" value="Unassembled WGS sequence"/>
</dbReference>
<dbReference type="RefSeq" id="WP_141381813.1">
    <property type="nucleotide sequence ID" value="NZ_BJNF01000002.1"/>
</dbReference>
<organism evidence="1 2">
    <name type="scientific">Nitrobacter winogradskyi</name>
    <name type="common">Nitrobacter agilis</name>
    <dbReference type="NCBI Taxonomy" id="913"/>
    <lineage>
        <taxon>Bacteria</taxon>
        <taxon>Pseudomonadati</taxon>
        <taxon>Pseudomonadota</taxon>
        <taxon>Alphaproteobacteria</taxon>
        <taxon>Hyphomicrobiales</taxon>
        <taxon>Nitrobacteraceae</taxon>
        <taxon>Nitrobacter</taxon>
    </lineage>
</organism>
<gene>
    <name evidence="1" type="ORF">NWI01_01270</name>
</gene>
<dbReference type="AlphaFoldDB" id="A0A4Y3W6R9"/>
<proteinExistence type="predicted"/>
<sequence length="68" mass="7760">MSDLGKLEALQKSIDDAWGLAQRLDLELLKFLLEMAKLELYREIEALISSSEAERHEMKATPPCQTLQ</sequence>
<comment type="caution">
    <text evidence="1">The sequence shown here is derived from an EMBL/GenBank/DDBJ whole genome shotgun (WGS) entry which is preliminary data.</text>
</comment>
<evidence type="ECO:0000313" key="1">
    <source>
        <dbReference type="EMBL" id="GEC14235.1"/>
    </source>
</evidence>
<name>A0A4Y3W6R9_NITWI</name>
<protein>
    <submittedName>
        <fullName evidence="1">Uncharacterized protein</fullName>
    </submittedName>
</protein>
<accession>A0A4Y3W6R9</accession>
<evidence type="ECO:0000313" key="2">
    <source>
        <dbReference type="Proteomes" id="UP000318825"/>
    </source>
</evidence>
<dbReference type="EMBL" id="BJNF01000002">
    <property type="protein sequence ID" value="GEC14235.1"/>
    <property type="molecule type" value="Genomic_DNA"/>
</dbReference>